<name>A0A217EZA4_9SPHN</name>
<dbReference type="KEGG" id="cman:A9D14_18580"/>
<accession>A0A217EZA4</accession>
<evidence type="ECO:0000313" key="9">
    <source>
        <dbReference type="Proteomes" id="UP000195807"/>
    </source>
</evidence>
<dbReference type="AlphaFoldDB" id="A0A217EZA4"/>
<dbReference type="InterPro" id="IPR025887">
    <property type="entry name" value="Glyco_hydro_31_N_dom"/>
</dbReference>
<dbReference type="Pfam" id="PF21365">
    <property type="entry name" value="Glyco_hydro_31_3rd"/>
    <property type="match status" value="1"/>
</dbReference>
<dbReference type="PANTHER" id="PTHR22762:SF120">
    <property type="entry name" value="HETEROGLYCAN GLUCOSIDASE 1"/>
    <property type="match status" value="1"/>
</dbReference>
<feature type="domain" description="DUF5110" evidence="6">
    <location>
        <begin position="718"/>
        <end position="786"/>
    </location>
</feature>
<keyword evidence="9" id="KW-1185">Reference proteome</keyword>
<dbReference type="CDD" id="cd06604">
    <property type="entry name" value="GH31_glucosidase_II_MalA"/>
    <property type="match status" value="1"/>
</dbReference>
<dbReference type="Pfam" id="PF13802">
    <property type="entry name" value="Gal_mutarotas_2"/>
    <property type="match status" value="1"/>
</dbReference>
<dbReference type="GO" id="GO:0005975">
    <property type="term" value="P:carbohydrate metabolic process"/>
    <property type="evidence" value="ECO:0007669"/>
    <property type="project" value="InterPro"/>
</dbReference>
<comment type="similarity">
    <text evidence="1 2">Belongs to the glycosyl hydrolase 31 family.</text>
</comment>
<dbReference type="InterPro" id="IPR048395">
    <property type="entry name" value="Glyco_hydro_31_C"/>
</dbReference>
<dbReference type="Gene3D" id="2.60.40.1180">
    <property type="entry name" value="Golgi alpha-mannosidase II"/>
    <property type="match status" value="2"/>
</dbReference>
<keyword evidence="2" id="KW-0326">Glycosidase</keyword>
<feature type="chain" id="PRO_5011442703" evidence="3">
    <location>
        <begin position="22"/>
        <end position="829"/>
    </location>
</feature>
<evidence type="ECO:0000256" key="1">
    <source>
        <dbReference type="ARBA" id="ARBA00007806"/>
    </source>
</evidence>
<dbReference type="SUPFAM" id="SSF51011">
    <property type="entry name" value="Glycosyl hydrolase domain"/>
    <property type="match status" value="1"/>
</dbReference>
<evidence type="ECO:0000259" key="7">
    <source>
        <dbReference type="Pfam" id="PF21365"/>
    </source>
</evidence>
<evidence type="ECO:0000313" key="8">
    <source>
        <dbReference type="EMBL" id="ARU18479.1"/>
    </source>
</evidence>
<feature type="domain" description="Glycoside hydrolase family 31 TIM barrel" evidence="4">
    <location>
        <begin position="250"/>
        <end position="582"/>
    </location>
</feature>
<dbReference type="Gene3D" id="3.20.20.80">
    <property type="entry name" value="Glycosidases"/>
    <property type="match status" value="1"/>
</dbReference>
<dbReference type="SUPFAM" id="SSF51445">
    <property type="entry name" value="(Trans)glycosidases"/>
    <property type="match status" value="1"/>
</dbReference>
<dbReference type="Pfam" id="PF17137">
    <property type="entry name" value="DUF5110"/>
    <property type="match status" value="1"/>
</dbReference>
<dbReference type="OrthoDB" id="176168at2"/>
<proteinExistence type="inferred from homology"/>
<protein>
    <submittedName>
        <fullName evidence="8">Alpha-glucosidase</fullName>
    </submittedName>
</protein>
<dbReference type="EMBL" id="CP019604">
    <property type="protein sequence ID" value="ARU18479.1"/>
    <property type="molecule type" value="Genomic_DNA"/>
</dbReference>
<evidence type="ECO:0000259" key="6">
    <source>
        <dbReference type="Pfam" id="PF17137"/>
    </source>
</evidence>
<dbReference type="GO" id="GO:0004553">
    <property type="term" value="F:hydrolase activity, hydrolyzing O-glycosyl compounds"/>
    <property type="evidence" value="ECO:0007669"/>
    <property type="project" value="InterPro"/>
</dbReference>
<evidence type="ECO:0000259" key="5">
    <source>
        <dbReference type="Pfam" id="PF13802"/>
    </source>
</evidence>
<dbReference type="PANTHER" id="PTHR22762">
    <property type="entry name" value="ALPHA-GLUCOSIDASE"/>
    <property type="match status" value="1"/>
</dbReference>
<sequence length="829" mass="91036">MLLCAALSATVLASAAQSALAQGQTVSAAMTAQPAGMEVARADMRMRVTALTDDILRVTIGRDGTMPEDASWAVSPEMRDREARVTPASDGFSTATMRVTFADGRLTVTDMSGAVITQDAPNSVTLDGSAFTLRKAMPQSERYFGMGDKTGGMDRRGKSFVNWNTDAFGFSSADDPIYKSIPFFIGVGGAGGSYGIFLDNTWRTWFDFGHKEEGVLSFGGPDGPIDYYIINGPSTAEVVRRYTDLTGKAPLTPQWALGYQQSRYSYMSAEEVRDVAARLRAERIPTDVMWLDIDFQDRNRPFTVNTKTFPDLPGLIEDLGDDGMKVITITDLHIAAAPNEGYTPYETGTAGDHWVKRADGQTYVAPVWPGPSVFPDFTQESTRDWWGALFEEQLDWGVAGAWNDMNEPAIFETPTKTMPLDNVHRIASDDFAPRTATQLEMHNVYGMENTRATYDGLRTLRPDERAYVMTRASYAGGQRYSVTWTGDNTASWDHLKLSIQQIINLGLSGFSYSGADVSGFGGGPSADLLTRWFQIGAFYPVFRNHSAKDTPRVEPWVDGPEHLAIRRRFIEERYRLMPYLYGLAELNARTGDPILRPVFYDYPGALNAACDQSWTFTVGGAMLVAPPPKPESPQQYDVCLPAGGWYDYWTGLPAGEPAADQDDAPILSATQATGGPRVPSSIVRETPRLDHLPIFVRAGTILPRQAVVQSLSETPAGPLMLDVYPGEDCRGTLYADDGHSMAFQQGGYVRQELTCTVTPEGVSIDIGAREGRFSPWWQQIAVTVHGWDGTAEVRQGRRTLDSRSDAATRTVGFTFDAPSRPTEITVARN</sequence>
<dbReference type="GO" id="GO:0030246">
    <property type="term" value="F:carbohydrate binding"/>
    <property type="evidence" value="ECO:0007669"/>
    <property type="project" value="InterPro"/>
</dbReference>
<dbReference type="STRING" id="450378.GCA_001661675_03731"/>
<feature type="domain" description="Glycoside hydrolase family 31 N-terminal" evidence="5">
    <location>
        <begin position="46"/>
        <end position="207"/>
    </location>
</feature>
<dbReference type="CDD" id="cd14752">
    <property type="entry name" value="GH31_N"/>
    <property type="match status" value="1"/>
</dbReference>
<evidence type="ECO:0000259" key="4">
    <source>
        <dbReference type="Pfam" id="PF01055"/>
    </source>
</evidence>
<reference evidence="8 9" key="1">
    <citation type="submission" date="2017-01" db="EMBL/GenBank/DDBJ databases">
        <title>Complete genome sequence of esterase-producing bacterium Croceicoccus marinus E4A9.</title>
        <authorList>
            <person name="Wu Y.-H."/>
            <person name="Cheng H."/>
            <person name="Xu L."/>
            <person name="Huo Y.-Y."/>
            <person name="Wang C.-S."/>
            <person name="Xu X.-W."/>
        </authorList>
    </citation>
    <scope>NUCLEOTIDE SEQUENCE [LARGE SCALE GENOMIC DNA]</scope>
    <source>
        <strain evidence="8 9">E4A9</strain>
        <plasmid evidence="9">Plasmid pcme4a9ii</plasmid>
    </source>
</reference>
<dbReference type="InterPro" id="IPR000322">
    <property type="entry name" value="Glyco_hydro_31_TIM"/>
</dbReference>
<dbReference type="Pfam" id="PF01055">
    <property type="entry name" value="Glyco_hydro_31_2nd"/>
    <property type="match status" value="1"/>
</dbReference>
<geneLocation type="plasmid" evidence="9">
    <name>pcme4a9ii</name>
</geneLocation>
<keyword evidence="8" id="KW-0614">Plasmid</keyword>
<feature type="signal peptide" evidence="3">
    <location>
        <begin position="1"/>
        <end position="21"/>
    </location>
</feature>
<feature type="domain" description="Glycosyl hydrolase family 31 C-terminal" evidence="7">
    <location>
        <begin position="591"/>
        <end position="702"/>
    </location>
</feature>
<evidence type="ECO:0000256" key="3">
    <source>
        <dbReference type="SAM" id="SignalP"/>
    </source>
</evidence>
<dbReference type="InterPro" id="IPR011013">
    <property type="entry name" value="Gal_mutarotase_sf_dom"/>
</dbReference>
<dbReference type="SUPFAM" id="SSF74650">
    <property type="entry name" value="Galactose mutarotase-like"/>
    <property type="match status" value="1"/>
</dbReference>
<keyword evidence="3" id="KW-0732">Signal</keyword>
<dbReference type="Gene3D" id="2.60.40.1760">
    <property type="entry name" value="glycosyl hydrolase (family 31)"/>
    <property type="match status" value="1"/>
</dbReference>
<evidence type="ECO:0000256" key="2">
    <source>
        <dbReference type="RuleBase" id="RU361185"/>
    </source>
</evidence>
<organism evidence="8 9">
    <name type="scientific">Croceicoccus marinus</name>
    <dbReference type="NCBI Taxonomy" id="450378"/>
    <lineage>
        <taxon>Bacteria</taxon>
        <taxon>Pseudomonadati</taxon>
        <taxon>Pseudomonadota</taxon>
        <taxon>Alphaproteobacteria</taxon>
        <taxon>Sphingomonadales</taxon>
        <taxon>Erythrobacteraceae</taxon>
        <taxon>Croceicoccus</taxon>
    </lineage>
</organism>
<dbReference type="InterPro" id="IPR033403">
    <property type="entry name" value="DUF5110"/>
</dbReference>
<dbReference type="InterPro" id="IPR017853">
    <property type="entry name" value="GH"/>
</dbReference>
<dbReference type="InterPro" id="IPR013780">
    <property type="entry name" value="Glyco_hydro_b"/>
</dbReference>
<gene>
    <name evidence="8" type="ORF">A9D14_18580</name>
</gene>
<dbReference type="Proteomes" id="UP000195807">
    <property type="component" value="Plasmid pCME4A9II"/>
</dbReference>
<keyword evidence="2" id="KW-0378">Hydrolase</keyword>